<evidence type="ECO:0000313" key="1">
    <source>
        <dbReference type="EMBL" id="AMP13288.1"/>
    </source>
</evidence>
<name>A0ABM5Z2Q0_9BURK</name>
<protein>
    <submittedName>
        <fullName evidence="1">Uncharacterized protein</fullName>
    </submittedName>
</protein>
<evidence type="ECO:0000313" key="2">
    <source>
        <dbReference type="Proteomes" id="UP000074914"/>
    </source>
</evidence>
<dbReference type="EMBL" id="CP013236">
    <property type="protein sequence ID" value="AMP13288.1"/>
    <property type="molecule type" value="Genomic_DNA"/>
</dbReference>
<accession>A0ABM5Z2Q0</accession>
<sequence>MFVSEHVREYVESVTTSCKCKCLHVWREQEMVIGFYAGFPYE</sequence>
<proteinExistence type="predicted"/>
<keyword evidence="2" id="KW-1185">Reference proteome</keyword>
<dbReference type="Proteomes" id="UP000074914">
    <property type="component" value="Chromosome"/>
</dbReference>
<reference evidence="1 2" key="1">
    <citation type="submission" date="2015-11" db="EMBL/GenBank/DDBJ databases">
        <title>Exploring the genomic traits of fungus-feeding bacterial genus Collimonas.</title>
        <authorList>
            <person name="Song C."/>
            <person name="Schmidt R."/>
            <person name="de Jager V."/>
            <person name="Krzyzanowska D."/>
            <person name="Jongedijk E."/>
            <person name="Cankar K."/>
            <person name="Beekwilder J."/>
            <person name="van Veen A."/>
            <person name="de Boer W."/>
            <person name="van Veen J.A."/>
            <person name="Garbeva P."/>
        </authorList>
    </citation>
    <scope>NUCLEOTIDE SEQUENCE [LARGE SCALE GENOMIC DNA]</scope>
    <source>
        <strain evidence="1 2">Ter291</strain>
    </source>
</reference>
<organism evidence="1 2">
    <name type="scientific">Collimonas pratensis</name>
    <dbReference type="NCBI Taxonomy" id="279113"/>
    <lineage>
        <taxon>Bacteria</taxon>
        <taxon>Pseudomonadati</taxon>
        <taxon>Pseudomonadota</taxon>
        <taxon>Betaproteobacteria</taxon>
        <taxon>Burkholderiales</taxon>
        <taxon>Oxalobacteraceae</taxon>
        <taxon>Collimonas</taxon>
    </lineage>
</organism>
<gene>
    <name evidence="1" type="ORF">CPter291_1010</name>
</gene>